<keyword evidence="7" id="KW-1185">Reference proteome</keyword>
<dbReference type="PIRSF" id="PIRSF000808">
    <property type="entry name" value="GalT"/>
    <property type="match status" value="1"/>
</dbReference>
<feature type="domain" description="Galactose-1-phosphate uridyl transferase N-terminal" evidence="5">
    <location>
        <begin position="46"/>
        <end position="120"/>
    </location>
</feature>
<evidence type="ECO:0000313" key="6">
    <source>
        <dbReference type="EMBL" id="GII24458.1"/>
    </source>
</evidence>
<dbReference type="Pfam" id="PF01087">
    <property type="entry name" value="GalP_UDP_transf"/>
    <property type="match status" value="1"/>
</dbReference>
<feature type="active site" description="Tele-UMP-histidine intermediate" evidence="4">
    <location>
        <position position="110"/>
    </location>
</feature>
<accession>A0A8J3TCY1</accession>
<dbReference type="GO" id="GO:0006012">
    <property type="term" value="P:galactose metabolic process"/>
    <property type="evidence" value="ECO:0007669"/>
    <property type="project" value="InterPro"/>
</dbReference>
<dbReference type="InterPro" id="IPR005849">
    <property type="entry name" value="GalP_Utransf_N"/>
</dbReference>
<sequence>MTPPEVMRVPAGSDAWRVRVVPNLYALVETDDVDTGGEEPVALPFAGRHEVVVESARHDWDLRSGSPAEVATVLFAIRERCRAHAARGSAAVSVFRNYGARAGASLAHPHTQLVALDQAPPGLRRRWRLAREHAERTGRCLHDDLAEAERRDGGRIVRDSDGVLVLQPHAASVPHQTVLLPADRSADLAGASDDAVTAMARVLPRVLAGLATVLGDPAYNLVVHAGPADDPAASDWYRWHVTLYPRVTTPGGLEFATGVAVNPTLPEQTAAVLRGAMAEGD</sequence>
<dbReference type="PANTHER" id="PTHR42763">
    <property type="entry name" value="ADP-GLUCOSE PHOSPHORYLASE"/>
    <property type="match status" value="1"/>
</dbReference>
<dbReference type="EMBL" id="BOON01000037">
    <property type="protein sequence ID" value="GII24458.1"/>
    <property type="molecule type" value="Genomic_DNA"/>
</dbReference>
<evidence type="ECO:0000256" key="4">
    <source>
        <dbReference type="PIRSR" id="PIRSR000808-1"/>
    </source>
</evidence>
<keyword evidence="3" id="KW-0119">Carbohydrate metabolism</keyword>
<dbReference type="AlphaFoldDB" id="A0A8J3TCY1"/>
<reference evidence="6" key="1">
    <citation type="submission" date="2021-01" db="EMBL/GenBank/DDBJ databases">
        <title>Whole genome shotgun sequence of Planosporangium mesophilum NBRC 109066.</title>
        <authorList>
            <person name="Komaki H."/>
            <person name="Tamura T."/>
        </authorList>
    </citation>
    <scope>NUCLEOTIDE SEQUENCE</scope>
    <source>
        <strain evidence="6">NBRC 109066</strain>
    </source>
</reference>
<evidence type="ECO:0000256" key="1">
    <source>
        <dbReference type="ARBA" id="ARBA00022679"/>
    </source>
</evidence>
<gene>
    <name evidence="6" type="ORF">Pme01_40550</name>
</gene>
<keyword evidence="2 6" id="KW-0548">Nucleotidyltransferase</keyword>
<proteinExistence type="predicted"/>
<comment type="caution">
    <text evidence="6">The sequence shown here is derived from an EMBL/GenBank/DDBJ whole genome shotgun (WGS) entry which is preliminary data.</text>
</comment>
<evidence type="ECO:0000256" key="2">
    <source>
        <dbReference type="ARBA" id="ARBA00022695"/>
    </source>
</evidence>
<organism evidence="6 7">
    <name type="scientific">Planosporangium mesophilum</name>
    <dbReference type="NCBI Taxonomy" id="689768"/>
    <lineage>
        <taxon>Bacteria</taxon>
        <taxon>Bacillati</taxon>
        <taxon>Actinomycetota</taxon>
        <taxon>Actinomycetes</taxon>
        <taxon>Micromonosporales</taxon>
        <taxon>Micromonosporaceae</taxon>
        <taxon>Planosporangium</taxon>
    </lineage>
</organism>
<name>A0A8J3TCY1_9ACTN</name>
<dbReference type="GO" id="GO:0008108">
    <property type="term" value="F:UDP-glucose:hexose-1-phosphate uridylyltransferase activity"/>
    <property type="evidence" value="ECO:0007669"/>
    <property type="project" value="InterPro"/>
</dbReference>
<dbReference type="Gene3D" id="3.30.428.10">
    <property type="entry name" value="HIT-like"/>
    <property type="match status" value="2"/>
</dbReference>
<evidence type="ECO:0000313" key="7">
    <source>
        <dbReference type="Proteomes" id="UP000599074"/>
    </source>
</evidence>
<dbReference type="InterPro" id="IPR036265">
    <property type="entry name" value="HIT-like_sf"/>
</dbReference>
<dbReference type="GO" id="GO:0008270">
    <property type="term" value="F:zinc ion binding"/>
    <property type="evidence" value="ECO:0007669"/>
    <property type="project" value="InterPro"/>
</dbReference>
<evidence type="ECO:0000256" key="3">
    <source>
        <dbReference type="ARBA" id="ARBA00023277"/>
    </source>
</evidence>
<dbReference type="Proteomes" id="UP000599074">
    <property type="component" value="Unassembled WGS sequence"/>
</dbReference>
<dbReference type="PANTHER" id="PTHR42763:SF1">
    <property type="entry name" value="UDP-GLUCOSE--HEXOSE-1-PHOSPHATE URIDYLYLTRANSFERASE"/>
    <property type="match status" value="1"/>
</dbReference>
<dbReference type="InterPro" id="IPR053177">
    <property type="entry name" value="ADP-glucose_phosphorylase"/>
</dbReference>
<protein>
    <submittedName>
        <fullName evidence="6">Galactose-1-phosphate uridylyltransferase</fullName>
    </submittedName>
</protein>
<evidence type="ECO:0000259" key="5">
    <source>
        <dbReference type="Pfam" id="PF01087"/>
    </source>
</evidence>
<dbReference type="SUPFAM" id="SSF54197">
    <property type="entry name" value="HIT-like"/>
    <property type="match status" value="2"/>
</dbReference>
<keyword evidence="1" id="KW-0808">Transferase</keyword>
<dbReference type="InterPro" id="IPR001937">
    <property type="entry name" value="GalP_UDPtransf1"/>
</dbReference>